<proteinExistence type="predicted"/>
<feature type="region of interest" description="Disordered" evidence="1">
    <location>
        <begin position="60"/>
        <end position="82"/>
    </location>
</feature>
<dbReference type="EMBL" id="JANPWB010000016">
    <property type="protein sequence ID" value="KAJ1084199.1"/>
    <property type="molecule type" value="Genomic_DNA"/>
</dbReference>
<name>A0AAV7L1Q2_PLEWA</name>
<accession>A0AAV7L1Q2</accession>
<sequence length="119" mass="12394">MHSTVPPLGTSGVGVEVESTYLSWAALKVAARPRELELEQQAATSAALLVWRALCFGSLYPAQGPPGRKVGSGAPDRPDGDGWALVNPTGACSERRLWAKASPWAVRGLAAGPVARCSV</sequence>
<gene>
    <name evidence="2" type="ORF">NDU88_004351</name>
</gene>
<dbReference type="AlphaFoldDB" id="A0AAV7L1Q2"/>
<evidence type="ECO:0000313" key="2">
    <source>
        <dbReference type="EMBL" id="KAJ1084199.1"/>
    </source>
</evidence>
<evidence type="ECO:0000256" key="1">
    <source>
        <dbReference type="SAM" id="MobiDB-lite"/>
    </source>
</evidence>
<dbReference type="Proteomes" id="UP001066276">
    <property type="component" value="Chromosome 12"/>
</dbReference>
<evidence type="ECO:0000313" key="3">
    <source>
        <dbReference type="Proteomes" id="UP001066276"/>
    </source>
</evidence>
<organism evidence="2 3">
    <name type="scientific">Pleurodeles waltl</name>
    <name type="common">Iberian ribbed newt</name>
    <dbReference type="NCBI Taxonomy" id="8319"/>
    <lineage>
        <taxon>Eukaryota</taxon>
        <taxon>Metazoa</taxon>
        <taxon>Chordata</taxon>
        <taxon>Craniata</taxon>
        <taxon>Vertebrata</taxon>
        <taxon>Euteleostomi</taxon>
        <taxon>Amphibia</taxon>
        <taxon>Batrachia</taxon>
        <taxon>Caudata</taxon>
        <taxon>Salamandroidea</taxon>
        <taxon>Salamandridae</taxon>
        <taxon>Pleurodelinae</taxon>
        <taxon>Pleurodeles</taxon>
    </lineage>
</organism>
<protein>
    <submittedName>
        <fullName evidence="2">Uncharacterized protein</fullName>
    </submittedName>
</protein>
<comment type="caution">
    <text evidence="2">The sequence shown here is derived from an EMBL/GenBank/DDBJ whole genome shotgun (WGS) entry which is preliminary data.</text>
</comment>
<reference evidence="2" key="1">
    <citation type="journal article" date="2022" name="bioRxiv">
        <title>Sequencing and chromosome-scale assembly of the giantPleurodeles waltlgenome.</title>
        <authorList>
            <person name="Brown T."/>
            <person name="Elewa A."/>
            <person name="Iarovenko S."/>
            <person name="Subramanian E."/>
            <person name="Araus A.J."/>
            <person name="Petzold A."/>
            <person name="Susuki M."/>
            <person name="Suzuki K.-i.T."/>
            <person name="Hayashi T."/>
            <person name="Toyoda A."/>
            <person name="Oliveira C."/>
            <person name="Osipova E."/>
            <person name="Leigh N.D."/>
            <person name="Simon A."/>
            <person name="Yun M.H."/>
        </authorList>
    </citation>
    <scope>NUCLEOTIDE SEQUENCE</scope>
    <source>
        <strain evidence="2">20211129_DDA</strain>
        <tissue evidence="2">Liver</tissue>
    </source>
</reference>
<keyword evidence="3" id="KW-1185">Reference proteome</keyword>